<gene>
    <name evidence="3" type="ORF">EOE18_11045</name>
</gene>
<proteinExistence type="predicted"/>
<dbReference type="GO" id="GO:0004713">
    <property type="term" value="F:protein tyrosine kinase activity"/>
    <property type="evidence" value="ECO:0007669"/>
    <property type="project" value="TreeGrafter"/>
</dbReference>
<dbReference type="CDD" id="cd05387">
    <property type="entry name" value="BY-kinase"/>
    <property type="match status" value="1"/>
</dbReference>
<dbReference type="EMBL" id="SACO01000007">
    <property type="protein sequence ID" value="RVU04684.1"/>
    <property type="molecule type" value="Genomic_DNA"/>
</dbReference>
<accession>A0A437N442</accession>
<dbReference type="InterPro" id="IPR050445">
    <property type="entry name" value="Bact_polysacc_biosynth/exp"/>
</dbReference>
<dbReference type="PANTHER" id="PTHR32309">
    <property type="entry name" value="TYROSINE-PROTEIN KINASE"/>
    <property type="match status" value="1"/>
</dbReference>
<dbReference type="AlphaFoldDB" id="A0A437N442"/>
<dbReference type="SUPFAM" id="SSF52540">
    <property type="entry name" value="P-loop containing nucleoside triphosphate hydrolases"/>
    <property type="match status" value="1"/>
</dbReference>
<dbReference type="GO" id="GO:0005886">
    <property type="term" value="C:plasma membrane"/>
    <property type="evidence" value="ECO:0007669"/>
    <property type="project" value="TreeGrafter"/>
</dbReference>
<dbReference type="InterPro" id="IPR027417">
    <property type="entry name" value="P-loop_NTPase"/>
</dbReference>
<dbReference type="RefSeq" id="WP_127709418.1">
    <property type="nucleotide sequence ID" value="NZ_SACO01000007.1"/>
</dbReference>
<reference evidence="3 4" key="1">
    <citation type="submission" date="2019-01" db="EMBL/GenBank/DDBJ databases">
        <authorList>
            <person name="Chen W.-M."/>
        </authorList>
    </citation>
    <scope>NUCLEOTIDE SEQUENCE [LARGE SCALE GENOMIC DNA]</scope>
    <source>
        <strain evidence="3 4">FSY-9</strain>
    </source>
</reference>
<evidence type="ECO:0000256" key="2">
    <source>
        <dbReference type="ARBA" id="ARBA00022840"/>
    </source>
</evidence>
<sequence length="232" mass="24862">MSDAADPILLQPEDAKGEWRFTDHVPVLHAPQSIQAESIGALRSHLLAKHLQDGRRSLAICGATEGVGVSFVAANLAAAFALAGVNTLLVDGNMREPGLQNFFVPPRALPGLSDFLANPDLIVHDFIRPAGLENLSILGAGAPVENPQDLLASRQFSMGMDACMRDYDLVIVDTPPSSLSADARRIGAAMRYALIVARKNASFVSDLKTLTDELRADRAKVIGSYLNDYVTN</sequence>
<evidence type="ECO:0000313" key="4">
    <source>
        <dbReference type="Proteomes" id="UP000282837"/>
    </source>
</evidence>
<dbReference type="OrthoDB" id="230260at2"/>
<dbReference type="InterPro" id="IPR005702">
    <property type="entry name" value="Wzc-like_C"/>
</dbReference>
<keyword evidence="4" id="KW-1185">Reference proteome</keyword>
<dbReference type="PANTHER" id="PTHR32309:SF13">
    <property type="entry name" value="FERRIC ENTEROBACTIN TRANSPORT PROTEIN FEPE"/>
    <property type="match status" value="1"/>
</dbReference>
<name>A0A437N442_9SPHN</name>
<evidence type="ECO:0000256" key="1">
    <source>
        <dbReference type="ARBA" id="ARBA00022741"/>
    </source>
</evidence>
<keyword evidence="1" id="KW-0547">Nucleotide-binding</keyword>
<evidence type="ECO:0000313" key="3">
    <source>
        <dbReference type="EMBL" id="RVU04684.1"/>
    </source>
</evidence>
<dbReference type="Proteomes" id="UP000282837">
    <property type="component" value="Unassembled WGS sequence"/>
</dbReference>
<keyword evidence="2" id="KW-0067">ATP-binding</keyword>
<comment type="caution">
    <text evidence="3">The sequence shown here is derived from an EMBL/GenBank/DDBJ whole genome shotgun (WGS) entry which is preliminary data.</text>
</comment>
<organism evidence="3 4">
    <name type="scientific">Novosphingobium umbonatum</name>
    <dbReference type="NCBI Taxonomy" id="1908524"/>
    <lineage>
        <taxon>Bacteria</taxon>
        <taxon>Pseudomonadati</taxon>
        <taxon>Pseudomonadota</taxon>
        <taxon>Alphaproteobacteria</taxon>
        <taxon>Sphingomonadales</taxon>
        <taxon>Sphingomonadaceae</taxon>
        <taxon>Novosphingobium</taxon>
    </lineage>
</organism>
<protein>
    <submittedName>
        <fullName evidence="3">Diutan polysaccharide export protein</fullName>
    </submittedName>
</protein>
<dbReference type="Gene3D" id="3.40.50.300">
    <property type="entry name" value="P-loop containing nucleotide triphosphate hydrolases"/>
    <property type="match status" value="1"/>
</dbReference>